<keyword evidence="1" id="KW-0175">Coiled coil</keyword>
<dbReference type="InterPro" id="IPR013761">
    <property type="entry name" value="SAM/pointed_sf"/>
</dbReference>
<accession>A0A397SNR0</accession>
<feature type="compositionally biased region" description="Acidic residues" evidence="2">
    <location>
        <begin position="756"/>
        <end position="769"/>
    </location>
</feature>
<protein>
    <recommendedName>
        <fullName evidence="5">SAM domain-containing protein</fullName>
    </recommendedName>
</protein>
<gene>
    <name evidence="3" type="ORF">C1645_830581</name>
</gene>
<evidence type="ECO:0000256" key="1">
    <source>
        <dbReference type="SAM" id="Coils"/>
    </source>
</evidence>
<feature type="region of interest" description="Disordered" evidence="2">
    <location>
        <begin position="718"/>
        <end position="776"/>
    </location>
</feature>
<sequence length="821" mass="93637">MSKTSISYTPASTSTTVAGNETVSLVDEIKKYDTAKLIEYLQGQEDLGLDDNDLEIIRKEKVSGRDFLKLTEEKLEHYGMKMGPASRLADFAKECKEKKLKAFFSYKTKADLEKVLQEDYKISSGDITLIPQFKPVTCLVDENSPKFKLCIDDILRRIRNMGPVVDSNEAMHCKYISTILHTALSLLEGLIITPQMKITGEINTGRVDYAIKKILDDLLEEIICITEGKQNQATMGICQNLLQCRSACDMNINMSKKKRKVNEAFDPDYEYVYGIVSTGTDWYFILHSTEDIYITSRTEYRISLTEDALKDDTELCKNVKRVLEVILGLLKDRALDSEEPATKKHRLEARNVELETENAEIPELRKKLAEIPELKKKLVEVEARNVKIEARNAKLMKQMIEENNQRDARIEKLEEKQLQSDNTPNNNLSNFTLAPLANLGVVHHEKSLQEKEIDIFLDEEDKKIVETVNNNEKSYEPEINEITNCTSSEISHETEVIEDIANSAMDSKTINDRSASEEIEKIVFLGYDRSASENSKGIRKTVSLGYDRVASGSLEEIDKADYQDKSVRVEITAWCLFSERFENKVLELRSENKKLANRIARTQIYAKMKPYLTGISDEYLRVRTSRARKINKLFGFKYDPVTLKKIDEQVKSKAITDQSHVNEISETMANTSANDPSDDNSFISAEEEDYLKMITGSIDEETAYWGIPYEAGIEKENKTSASVVTPASRAKTDMYFDEKEEETNEIKSNNDSNSSDSEEGMPNDSDNDDGYGGYSGYNEYECDRGYYYRDGRYERKTSPMMSPIISPVTPRRIIGQINYLH</sequence>
<evidence type="ECO:0000256" key="2">
    <source>
        <dbReference type="SAM" id="MobiDB-lite"/>
    </source>
</evidence>
<keyword evidence="4" id="KW-1185">Reference proteome</keyword>
<dbReference type="OrthoDB" id="2428576at2759"/>
<reference evidence="3 4" key="1">
    <citation type="submission" date="2018-06" db="EMBL/GenBank/DDBJ databases">
        <title>Comparative genomics reveals the genomic features of Rhizophagus irregularis, R. cerebriforme, R. diaphanum and Gigaspora rosea, and their symbiotic lifestyle signature.</title>
        <authorList>
            <person name="Morin E."/>
            <person name="San Clemente H."/>
            <person name="Chen E.C.H."/>
            <person name="De La Providencia I."/>
            <person name="Hainaut M."/>
            <person name="Kuo A."/>
            <person name="Kohler A."/>
            <person name="Murat C."/>
            <person name="Tang N."/>
            <person name="Roy S."/>
            <person name="Loubradou J."/>
            <person name="Henrissat B."/>
            <person name="Grigoriev I.V."/>
            <person name="Corradi N."/>
            <person name="Roux C."/>
            <person name="Martin F.M."/>
        </authorList>
    </citation>
    <scope>NUCLEOTIDE SEQUENCE [LARGE SCALE GENOMIC DNA]</scope>
    <source>
        <strain evidence="3 4">DAOM 227022</strain>
    </source>
</reference>
<proteinExistence type="predicted"/>
<dbReference type="Gene3D" id="1.10.150.50">
    <property type="entry name" value="Transcription Factor, Ets-1"/>
    <property type="match status" value="1"/>
</dbReference>
<comment type="caution">
    <text evidence="3">The sequence shown here is derived from an EMBL/GenBank/DDBJ whole genome shotgun (WGS) entry which is preliminary data.</text>
</comment>
<organism evidence="3 4">
    <name type="scientific">Glomus cerebriforme</name>
    <dbReference type="NCBI Taxonomy" id="658196"/>
    <lineage>
        <taxon>Eukaryota</taxon>
        <taxon>Fungi</taxon>
        <taxon>Fungi incertae sedis</taxon>
        <taxon>Mucoromycota</taxon>
        <taxon>Glomeromycotina</taxon>
        <taxon>Glomeromycetes</taxon>
        <taxon>Glomerales</taxon>
        <taxon>Glomeraceae</taxon>
        <taxon>Glomus</taxon>
    </lineage>
</organism>
<feature type="coiled-coil region" evidence="1">
    <location>
        <begin position="364"/>
        <end position="416"/>
    </location>
</feature>
<name>A0A397SNR0_9GLOM</name>
<evidence type="ECO:0008006" key="5">
    <source>
        <dbReference type="Google" id="ProtNLM"/>
    </source>
</evidence>
<evidence type="ECO:0000313" key="4">
    <source>
        <dbReference type="Proteomes" id="UP000265703"/>
    </source>
</evidence>
<dbReference type="EMBL" id="QKYT01000417">
    <property type="protein sequence ID" value="RIA85577.1"/>
    <property type="molecule type" value="Genomic_DNA"/>
</dbReference>
<dbReference type="AlphaFoldDB" id="A0A397SNR0"/>
<evidence type="ECO:0000313" key="3">
    <source>
        <dbReference type="EMBL" id="RIA85577.1"/>
    </source>
</evidence>
<dbReference type="Proteomes" id="UP000265703">
    <property type="component" value="Unassembled WGS sequence"/>
</dbReference>